<dbReference type="OMA" id="KQCMRNC"/>
<dbReference type="GO" id="GO:0004867">
    <property type="term" value="F:serine-type endopeptidase inhibitor activity"/>
    <property type="evidence" value="ECO:0007669"/>
    <property type="project" value="InterPro"/>
</dbReference>
<proteinExistence type="predicted"/>
<keyword evidence="2" id="KW-0472">Membrane</keyword>
<evidence type="ECO:0000313" key="6">
    <source>
        <dbReference type="Proteomes" id="UP000288216"/>
    </source>
</evidence>
<name>A0A401NMZ7_SCYTO</name>
<dbReference type="OrthoDB" id="196393at2759"/>
<dbReference type="Pfam" id="PF00014">
    <property type="entry name" value="Kunitz_BPTI"/>
    <property type="match status" value="2"/>
</dbReference>
<evidence type="ECO:0000313" key="5">
    <source>
        <dbReference type="EMBL" id="GCB62243.1"/>
    </source>
</evidence>
<gene>
    <name evidence="5" type="ORF">scyTo_0007196</name>
</gene>
<keyword evidence="6" id="KW-1185">Reference proteome</keyword>
<dbReference type="FunFam" id="4.10.410.10:FF:000020">
    <property type="entry name" value="Collagen, type VI, alpha 3"/>
    <property type="match status" value="1"/>
</dbReference>
<dbReference type="PANTHER" id="PTHR10083">
    <property type="entry name" value="KUNITZ-TYPE PROTEASE INHIBITOR-RELATED"/>
    <property type="match status" value="1"/>
</dbReference>
<feature type="domain" description="BPTI/Kunitz inhibitor" evidence="4">
    <location>
        <begin position="95"/>
        <end position="145"/>
    </location>
</feature>
<dbReference type="InterPro" id="IPR050098">
    <property type="entry name" value="TFPI/VKTCI-like"/>
</dbReference>
<dbReference type="PROSITE" id="PS50279">
    <property type="entry name" value="BPTI_KUNITZ_2"/>
    <property type="match status" value="2"/>
</dbReference>
<keyword evidence="2" id="KW-0812">Transmembrane</keyword>
<sequence length="213" mass="24027">MWRIVLYLGICISTFNLSVTANRSEACMEPMQTGDQMDPKSRSVQWFYASPADYCQPFVYTGIGGNKNRFQNETYCLKTCSNSYSVKFPEGDAACQLQKERGDCRANVLKWYYDEDTKSCETFLFSGCHGNGNQFEDKKSCRSLCAASGQGRFNVNEEETETQQRDEGDTVAIVFGCLFGIAVIGFVAVFVIQRKKHKSQRSKSKGTTEVEMQ</sequence>
<dbReference type="STRING" id="75743.A0A401NMZ7"/>
<dbReference type="SMART" id="SM00131">
    <property type="entry name" value="KU"/>
    <property type="match status" value="2"/>
</dbReference>
<evidence type="ECO:0000256" key="3">
    <source>
        <dbReference type="SAM" id="SignalP"/>
    </source>
</evidence>
<comment type="caution">
    <text evidence="5">The sequence shown here is derived from an EMBL/GenBank/DDBJ whole genome shotgun (WGS) entry which is preliminary data.</text>
</comment>
<reference evidence="5 6" key="1">
    <citation type="journal article" date="2018" name="Nat. Ecol. Evol.">
        <title>Shark genomes provide insights into elasmobranch evolution and the origin of vertebrates.</title>
        <authorList>
            <person name="Hara Y"/>
            <person name="Yamaguchi K"/>
            <person name="Onimaru K"/>
            <person name="Kadota M"/>
            <person name="Koyanagi M"/>
            <person name="Keeley SD"/>
            <person name="Tatsumi K"/>
            <person name="Tanaka K"/>
            <person name="Motone F"/>
            <person name="Kageyama Y"/>
            <person name="Nozu R"/>
            <person name="Adachi N"/>
            <person name="Nishimura O"/>
            <person name="Nakagawa R"/>
            <person name="Tanegashima C"/>
            <person name="Kiyatake I"/>
            <person name="Matsumoto R"/>
            <person name="Murakumo K"/>
            <person name="Nishida K"/>
            <person name="Terakita A"/>
            <person name="Kuratani S"/>
            <person name="Sato K"/>
            <person name="Hyodo S Kuraku.S."/>
        </authorList>
    </citation>
    <scope>NUCLEOTIDE SEQUENCE [LARGE SCALE GENOMIC DNA]</scope>
</reference>
<dbReference type="InterPro" id="IPR020901">
    <property type="entry name" value="Prtase_inh_Kunz-CS"/>
</dbReference>
<dbReference type="Proteomes" id="UP000288216">
    <property type="component" value="Unassembled WGS sequence"/>
</dbReference>
<evidence type="ECO:0000256" key="1">
    <source>
        <dbReference type="ARBA" id="ARBA00023157"/>
    </source>
</evidence>
<dbReference type="PRINTS" id="PR00759">
    <property type="entry name" value="BASICPTASE"/>
</dbReference>
<dbReference type="SUPFAM" id="SSF57362">
    <property type="entry name" value="BPTI-like"/>
    <property type="match status" value="2"/>
</dbReference>
<dbReference type="AlphaFoldDB" id="A0A401NMZ7"/>
<keyword evidence="2" id="KW-1133">Transmembrane helix</keyword>
<keyword evidence="3" id="KW-0732">Signal</keyword>
<dbReference type="GO" id="GO:0005615">
    <property type="term" value="C:extracellular space"/>
    <property type="evidence" value="ECO:0007669"/>
    <property type="project" value="TreeGrafter"/>
</dbReference>
<dbReference type="PANTHER" id="PTHR10083:SF374">
    <property type="entry name" value="BPTI_KUNITZ INHIBITOR DOMAIN-CONTAINING PROTEIN"/>
    <property type="match status" value="1"/>
</dbReference>
<feature type="transmembrane region" description="Helical" evidence="2">
    <location>
        <begin position="171"/>
        <end position="192"/>
    </location>
</feature>
<dbReference type="PROSITE" id="PS00280">
    <property type="entry name" value="BPTI_KUNITZ_1"/>
    <property type="match status" value="1"/>
</dbReference>
<evidence type="ECO:0000256" key="2">
    <source>
        <dbReference type="SAM" id="Phobius"/>
    </source>
</evidence>
<keyword evidence="1" id="KW-1015">Disulfide bond</keyword>
<feature type="domain" description="BPTI/Kunitz inhibitor" evidence="4">
    <location>
        <begin position="27"/>
        <end position="80"/>
    </location>
</feature>
<organism evidence="5 6">
    <name type="scientific">Scyliorhinus torazame</name>
    <name type="common">Cloudy catshark</name>
    <name type="synonym">Catulus torazame</name>
    <dbReference type="NCBI Taxonomy" id="75743"/>
    <lineage>
        <taxon>Eukaryota</taxon>
        <taxon>Metazoa</taxon>
        <taxon>Chordata</taxon>
        <taxon>Craniata</taxon>
        <taxon>Vertebrata</taxon>
        <taxon>Chondrichthyes</taxon>
        <taxon>Elasmobranchii</taxon>
        <taxon>Galeomorphii</taxon>
        <taxon>Galeoidea</taxon>
        <taxon>Carcharhiniformes</taxon>
        <taxon>Scyliorhinidae</taxon>
        <taxon>Scyliorhinus</taxon>
    </lineage>
</organism>
<dbReference type="Gene3D" id="4.10.410.10">
    <property type="entry name" value="Pancreatic trypsin inhibitor Kunitz domain"/>
    <property type="match status" value="2"/>
</dbReference>
<dbReference type="CDD" id="cd00109">
    <property type="entry name" value="Kunitz-type"/>
    <property type="match status" value="1"/>
</dbReference>
<dbReference type="InterPro" id="IPR002223">
    <property type="entry name" value="Kunitz_BPTI"/>
</dbReference>
<feature type="signal peptide" evidence="3">
    <location>
        <begin position="1"/>
        <end position="21"/>
    </location>
</feature>
<evidence type="ECO:0000259" key="4">
    <source>
        <dbReference type="PROSITE" id="PS50279"/>
    </source>
</evidence>
<dbReference type="EMBL" id="BFAA01002560">
    <property type="protein sequence ID" value="GCB62243.1"/>
    <property type="molecule type" value="Genomic_DNA"/>
</dbReference>
<accession>A0A401NMZ7</accession>
<feature type="chain" id="PRO_5019131965" description="BPTI/Kunitz inhibitor domain-containing protein" evidence="3">
    <location>
        <begin position="22"/>
        <end position="213"/>
    </location>
</feature>
<protein>
    <recommendedName>
        <fullName evidence="4">BPTI/Kunitz inhibitor domain-containing protein</fullName>
    </recommendedName>
</protein>
<dbReference type="InterPro" id="IPR036880">
    <property type="entry name" value="Kunitz_BPTI_sf"/>
</dbReference>